<gene>
    <name evidence="2" type="ORF">K437DRAFT_142579</name>
</gene>
<feature type="signal peptide" evidence="1">
    <location>
        <begin position="1"/>
        <end position="23"/>
    </location>
</feature>
<evidence type="ECO:0008006" key="4">
    <source>
        <dbReference type="Google" id="ProtNLM"/>
    </source>
</evidence>
<name>A0A066VQQ5_TILAU</name>
<organism evidence="2 3">
    <name type="scientific">Tilletiaria anomala (strain ATCC 24038 / CBS 436.72 / UBC 951)</name>
    <dbReference type="NCBI Taxonomy" id="1037660"/>
    <lineage>
        <taxon>Eukaryota</taxon>
        <taxon>Fungi</taxon>
        <taxon>Dikarya</taxon>
        <taxon>Basidiomycota</taxon>
        <taxon>Ustilaginomycotina</taxon>
        <taxon>Exobasidiomycetes</taxon>
        <taxon>Georgefischeriales</taxon>
        <taxon>Tilletiariaceae</taxon>
        <taxon>Tilletiaria</taxon>
    </lineage>
</organism>
<dbReference type="AlphaFoldDB" id="A0A066VQQ5"/>
<proteinExistence type="predicted"/>
<protein>
    <recommendedName>
        <fullName evidence="4">Secreted protein</fullName>
    </recommendedName>
</protein>
<keyword evidence="1" id="KW-0732">Signal</keyword>
<sequence>MTVSPRLARCVCAVIVMLEVTASSNLLDDKVGDGDVSLIFCCKWGNVSVGTGRRITKAHTAGRLAMHRIAYLLCVCNLTQLVAQLTRHTLQLIRKAAAHSDL</sequence>
<dbReference type="HOGENOM" id="CLU_2279402_0_0_1"/>
<dbReference type="EMBL" id="JMSN01000055">
    <property type="protein sequence ID" value="KDN44077.1"/>
    <property type="molecule type" value="Genomic_DNA"/>
</dbReference>
<evidence type="ECO:0000256" key="1">
    <source>
        <dbReference type="SAM" id="SignalP"/>
    </source>
</evidence>
<keyword evidence="3" id="KW-1185">Reference proteome</keyword>
<accession>A0A066VQQ5</accession>
<dbReference type="GeneID" id="25261555"/>
<dbReference type="Proteomes" id="UP000027361">
    <property type="component" value="Unassembled WGS sequence"/>
</dbReference>
<comment type="caution">
    <text evidence="2">The sequence shown here is derived from an EMBL/GenBank/DDBJ whole genome shotgun (WGS) entry which is preliminary data.</text>
</comment>
<evidence type="ECO:0000313" key="2">
    <source>
        <dbReference type="EMBL" id="KDN44077.1"/>
    </source>
</evidence>
<feature type="chain" id="PRO_5001628369" description="Secreted protein" evidence="1">
    <location>
        <begin position="24"/>
        <end position="102"/>
    </location>
</feature>
<reference evidence="2 3" key="1">
    <citation type="submission" date="2014-05" db="EMBL/GenBank/DDBJ databases">
        <title>Draft genome sequence of a rare smut relative, Tilletiaria anomala UBC 951.</title>
        <authorList>
            <consortium name="DOE Joint Genome Institute"/>
            <person name="Toome M."/>
            <person name="Kuo A."/>
            <person name="Henrissat B."/>
            <person name="Lipzen A."/>
            <person name="Tritt A."/>
            <person name="Yoshinaga Y."/>
            <person name="Zane M."/>
            <person name="Barry K."/>
            <person name="Grigoriev I.V."/>
            <person name="Spatafora J.W."/>
            <person name="Aimea M.C."/>
        </authorList>
    </citation>
    <scope>NUCLEOTIDE SEQUENCE [LARGE SCALE GENOMIC DNA]</scope>
    <source>
        <strain evidence="2 3">UBC 951</strain>
    </source>
</reference>
<evidence type="ECO:0000313" key="3">
    <source>
        <dbReference type="Proteomes" id="UP000027361"/>
    </source>
</evidence>
<dbReference type="InParanoid" id="A0A066VQQ5"/>
<dbReference type="RefSeq" id="XP_013242615.1">
    <property type="nucleotide sequence ID" value="XM_013387161.1"/>
</dbReference>